<dbReference type="InterPro" id="IPR040315">
    <property type="entry name" value="WDR46/Utp7"/>
</dbReference>
<dbReference type="PROSITE" id="PS50294">
    <property type="entry name" value="WD_REPEATS_REGION"/>
    <property type="match status" value="1"/>
</dbReference>
<dbReference type="PROSITE" id="PS50082">
    <property type="entry name" value="WD_REPEATS_2"/>
    <property type="match status" value="1"/>
</dbReference>
<protein>
    <recommendedName>
        <fullName evidence="7">BING4 C-terminal domain-containing protein</fullName>
    </recommendedName>
</protein>
<dbReference type="PANTHER" id="PTHR14085">
    <property type="entry name" value="WD-REPEAT PROTEIN BING4"/>
    <property type="match status" value="1"/>
</dbReference>
<evidence type="ECO:0000256" key="2">
    <source>
        <dbReference type="ARBA" id="ARBA00022574"/>
    </source>
</evidence>
<dbReference type="InterPro" id="IPR019775">
    <property type="entry name" value="WD40_repeat_CS"/>
</dbReference>
<feature type="compositionally biased region" description="Low complexity" evidence="6">
    <location>
        <begin position="496"/>
        <end position="507"/>
    </location>
</feature>
<evidence type="ECO:0000256" key="1">
    <source>
        <dbReference type="ARBA" id="ARBA00004604"/>
    </source>
</evidence>
<keyword evidence="2 5" id="KW-0853">WD repeat</keyword>
<evidence type="ECO:0000259" key="7">
    <source>
        <dbReference type="SMART" id="SM01033"/>
    </source>
</evidence>
<gene>
    <name evidence="8" type="ORF">CSSPTR1EN2_LOCUS16787</name>
</gene>
<evidence type="ECO:0000313" key="9">
    <source>
        <dbReference type="Proteomes" id="UP001497512"/>
    </source>
</evidence>
<dbReference type="Pfam" id="PF00400">
    <property type="entry name" value="WD40"/>
    <property type="match status" value="1"/>
</dbReference>
<dbReference type="InterPro" id="IPR036322">
    <property type="entry name" value="WD40_repeat_dom_sf"/>
</dbReference>
<evidence type="ECO:0000256" key="3">
    <source>
        <dbReference type="ARBA" id="ARBA00022737"/>
    </source>
</evidence>
<dbReference type="Pfam" id="PF08149">
    <property type="entry name" value="BING4CT"/>
    <property type="match status" value="1"/>
</dbReference>
<dbReference type="SMART" id="SM01033">
    <property type="entry name" value="BING4CT"/>
    <property type="match status" value="1"/>
</dbReference>
<dbReference type="EMBL" id="OZ019896">
    <property type="protein sequence ID" value="CAK9223349.1"/>
    <property type="molecule type" value="Genomic_DNA"/>
</dbReference>
<accession>A0ABP0UP09</accession>
<keyword evidence="3" id="KW-0677">Repeat</keyword>
<dbReference type="InterPro" id="IPR012952">
    <property type="entry name" value="BING4_C_dom"/>
</dbReference>
<evidence type="ECO:0000313" key="8">
    <source>
        <dbReference type="EMBL" id="CAK9223349.1"/>
    </source>
</evidence>
<evidence type="ECO:0000256" key="5">
    <source>
        <dbReference type="PROSITE-ProRule" id="PRU00221"/>
    </source>
</evidence>
<organism evidence="8 9">
    <name type="scientific">Sphagnum troendelagicum</name>
    <dbReference type="NCBI Taxonomy" id="128251"/>
    <lineage>
        <taxon>Eukaryota</taxon>
        <taxon>Viridiplantae</taxon>
        <taxon>Streptophyta</taxon>
        <taxon>Embryophyta</taxon>
        <taxon>Bryophyta</taxon>
        <taxon>Sphagnophytina</taxon>
        <taxon>Sphagnopsida</taxon>
        <taxon>Sphagnales</taxon>
        <taxon>Sphagnaceae</taxon>
        <taxon>Sphagnum</taxon>
    </lineage>
</organism>
<feature type="region of interest" description="Disordered" evidence="6">
    <location>
        <begin position="496"/>
        <end position="527"/>
    </location>
</feature>
<feature type="domain" description="BING4 C-terminal" evidence="7">
    <location>
        <begin position="346"/>
        <end position="426"/>
    </location>
</feature>
<comment type="subcellular location">
    <subcellularLocation>
        <location evidence="1">Nucleus</location>
        <location evidence="1">Nucleolus</location>
    </subcellularLocation>
</comment>
<dbReference type="PANTHER" id="PTHR14085:SF3">
    <property type="entry name" value="WD REPEAT-CONTAINING PROTEIN 46"/>
    <property type="match status" value="1"/>
</dbReference>
<evidence type="ECO:0000256" key="4">
    <source>
        <dbReference type="ARBA" id="ARBA00023242"/>
    </source>
</evidence>
<evidence type="ECO:0000256" key="6">
    <source>
        <dbReference type="SAM" id="MobiDB-lite"/>
    </source>
</evidence>
<proteinExistence type="predicted"/>
<keyword evidence="4" id="KW-0539">Nucleus</keyword>
<dbReference type="Proteomes" id="UP001497512">
    <property type="component" value="Chromosome 4"/>
</dbReference>
<reference evidence="8" key="1">
    <citation type="submission" date="2024-02" db="EMBL/GenBank/DDBJ databases">
        <authorList>
            <consortium name="ELIXIR-Norway"/>
            <consortium name="Elixir Norway"/>
        </authorList>
    </citation>
    <scope>NUCLEOTIDE SEQUENCE</scope>
</reference>
<dbReference type="SMART" id="SM00320">
    <property type="entry name" value="WD40"/>
    <property type="match status" value="5"/>
</dbReference>
<dbReference type="PROSITE" id="PS00678">
    <property type="entry name" value="WD_REPEATS_1"/>
    <property type="match status" value="1"/>
</dbReference>
<name>A0ABP0UP09_9BRYO</name>
<dbReference type="InterPro" id="IPR015943">
    <property type="entry name" value="WD40/YVTN_repeat-like_dom_sf"/>
</dbReference>
<sequence>MESEIASEKDGTKEAAVVAKYKRGAKTSLKGIVNKKVKRQLVEKEVLFEEAAVTASKVEQWLLPSEGGYLEAEGLEDTRHFSQESIVKEVDVMSARKAFDLSLPDLGPYVQDYNRSGRYLVLAGRKGHLAIMDWKQARLIMELQVRETVRDVKYLHNELFFAVAQKKYVYIYDKKGVEIHCLRDHISPLKLEFLPHHFLLASVDKGGVLRYQDTSTGHMVAQHRTHLGRSGVMCMNPYNSVMGLGHSNGSVTMWSPNMSTPLATILCQRGPVTAVAFEQAGLQMVTGGMDGKVKVWDVRKLVPLHTYFAPTTPKSLDISQKGLLAVASGSKIEIWRDALTSKQVKPYMTHRLAKAAQAQDLSFCPYEDVLAVGHSTGLSSLLVPGSGEPNFDTYVANPFETVKQRREAEVHSLLDKLPSELIVLDPTQVGAVQRSGKENVLAKSSLRREANIANAVAAGKPVAVKHKTKGRDKPSKRHRKKFTNVITATRAKIAEQSAAKAKASQVKPVSEDNDSIPRALARFKRKG</sequence>
<dbReference type="InterPro" id="IPR001680">
    <property type="entry name" value="WD40_rpt"/>
</dbReference>
<feature type="repeat" description="WD" evidence="5">
    <location>
        <begin position="265"/>
        <end position="306"/>
    </location>
</feature>
<keyword evidence="9" id="KW-1185">Reference proteome</keyword>
<dbReference type="Gene3D" id="2.130.10.10">
    <property type="entry name" value="YVTN repeat-like/Quinoprotein amine dehydrogenase"/>
    <property type="match status" value="1"/>
</dbReference>
<dbReference type="SUPFAM" id="SSF50978">
    <property type="entry name" value="WD40 repeat-like"/>
    <property type="match status" value="1"/>
</dbReference>